<keyword evidence="3" id="KW-0813">Transport</keyword>
<organism evidence="9 10">
    <name type="scientific">Desulfurobacterium pacificum</name>
    <dbReference type="NCBI Taxonomy" id="240166"/>
    <lineage>
        <taxon>Bacteria</taxon>
        <taxon>Pseudomonadati</taxon>
        <taxon>Aquificota</taxon>
        <taxon>Aquificia</taxon>
        <taxon>Desulfurobacteriales</taxon>
        <taxon>Desulfurobacteriaceae</taxon>
        <taxon>Desulfurobacterium</taxon>
    </lineage>
</organism>
<dbReference type="Pfam" id="PF02321">
    <property type="entry name" value="OEP"/>
    <property type="match status" value="2"/>
</dbReference>
<evidence type="ECO:0000256" key="2">
    <source>
        <dbReference type="ARBA" id="ARBA00007613"/>
    </source>
</evidence>
<evidence type="ECO:0000313" key="9">
    <source>
        <dbReference type="EMBL" id="SMP05837.1"/>
    </source>
</evidence>
<comment type="subcellular location">
    <subcellularLocation>
        <location evidence="1">Cell outer membrane</location>
    </subcellularLocation>
</comment>
<keyword evidence="8" id="KW-0732">Signal</keyword>
<evidence type="ECO:0000256" key="5">
    <source>
        <dbReference type="ARBA" id="ARBA00022692"/>
    </source>
</evidence>
<name>A0ABY1NBS0_9BACT</name>
<dbReference type="InterPro" id="IPR003423">
    <property type="entry name" value="OMP_efflux"/>
</dbReference>
<dbReference type="RefSeq" id="WP_283399832.1">
    <property type="nucleotide sequence ID" value="NZ_FXUB01000001.1"/>
</dbReference>
<evidence type="ECO:0000256" key="3">
    <source>
        <dbReference type="ARBA" id="ARBA00022448"/>
    </source>
</evidence>
<keyword evidence="6" id="KW-0472">Membrane</keyword>
<proteinExistence type="inferred from homology"/>
<evidence type="ECO:0000256" key="1">
    <source>
        <dbReference type="ARBA" id="ARBA00004442"/>
    </source>
</evidence>
<gene>
    <name evidence="9" type="ORF">SAMN06265339_0326</name>
</gene>
<dbReference type="Gene3D" id="1.20.1600.10">
    <property type="entry name" value="Outer membrane efflux proteins (OEP)"/>
    <property type="match status" value="1"/>
</dbReference>
<dbReference type="PANTHER" id="PTHR30026">
    <property type="entry name" value="OUTER MEMBRANE PROTEIN TOLC"/>
    <property type="match status" value="1"/>
</dbReference>
<feature type="signal peptide" evidence="8">
    <location>
        <begin position="1"/>
        <end position="18"/>
    </location>
</feature>
<sequence>MRFRIFTFFLFLFAFSNAYGVTCEELIQLVRSKNLDVKSGSVSIDVSRYSLFADKKSYFPKVSFNAQFQEFYPYQTMFSKSWNQNYSYGLTASFDVLNFQKRNKIELDEKLLETSKRELSVTVLNSVYNAVGLLLNLKAKEEIVKIKKKNVEDSKKILKATEERYKKGFVLITDVLKAQADLQKALSDFENAKLDYKETFNDLNEVVDYALKENEKPEVILKEKFPLKSLDYYLHLAFKNRPEIKKAKSEIKVAKAELNLQKSTLSPSLSVSASWNKMDTTFPPDDNNYSLSLTFSYPFFDSGVTKFKVLSESRKVFLKELALKKIENAVKKEVINAYIAVKSKSEVLKSAFSFLSFSRKAYDRTLKEYELGVTDIVNLLQTHSAYVSAQENYINALLSYNLAVLQLLKATGEMPGGTW</sequence>
<evidence type="ECO:0000256" key="4">
    <source>
        <dbReference type="ARBA" id="ARBA00022452"/>
    </source>
</evidence>
<dbReference type="SUPFAM" id="SSF56954">
    <property type="entry name" value="Outer membrane efflux proteins (OEP)"/>
    <property type="match status" value="1"/>
</dbReference>
<evidence type="ECO:0000256" key="7">
    <source>
        <dbReference type="ARBA" id="ARBA00023237"/>
    </source>
</evidence>
<dbReference type="InterPro" id="IPR051906">
    <property type="entry name" value="TolC-like"/>
</dbReference>
<evidence type="ECO:0000313" key="10">
    <source>
        <dbReference type="Proteomes" id="UP001157911"/>
    </source>
</evidence>
<reference evidence="9 10" key="1">
    <citation type="submission" date="2017-05" db="EMBL/GenBank/DDBJ databases">
        <authorList>
            <person name="Varghese N."/>
            <person name="Submissions S."/>
        </authorList>
    </citation>
    <scope>NUCLEOTIDE SEQUENCE [LARGE SCALE GENOMIC DNA]</scope>
    <source>
        <strain evidence="9 10">DSM 15522</strain>
    </source>
</reference>
<evidence type="ECO:0000256" key="6">
    <source>
        <dbReference type="ARBA" id="ARBA00023136"/>
    </source>
</evidence>
<keyword evidence="4" id="KW-1134">Transmembrane beta strand</keyword>
<evidence type="ECO:0000256" key="8">
    <source>
        <dbReference type="SAM" id="SignalP"/>
    </source>
</evidence>
<feature type="chain" id="PRO_5046957115" evidence="8">
    <location>
        <begin position="19"/>
        <end position="419"/>
    </location>
</feature>
<protein>
    <submittedName>
        <fullName evidence="9">Outer membrane protein TolC</fullName>
    </submittedName>
</protein>
<comment type="similarity">
    <text evidence="2">Belongs to the outer membrane factor (OMF) (TC 1.B.17) family.</text>
</comment>
<dbReference type="EMBL" id="FXUB01000001">
    <property type="protein sequence ID" value="SMP05837.1"/>
    <property type="molecule type" value="Genomic_DNA"/>
</dbReference>
<dbReference type="Proteomes" id="UP001157911">
    <property type="component" value="Unassembled WGS sequence"/>
</dbReference>
<keyword evidence="10" id="KW-1185">Reference proteome</keyword>
<accession>A0ABY1NBS0</accession>
<comment type="caution">
    <text evidence="9">The sequence shown here is derived from an EMBL/GenBank/DDBJ whole genome shotgun (WGS) entry which is preliminary data.</text>
</comment>
<keyword evidence="7" id="KW-0998">Cell outer membrane</keyword>
<keyword evidence="5" id="KW-0812">Transmembrane</keyword>
<dbReference type="PANTHER" id="PTHR30026:SF20">
    <property type="entry name" value="OUTER MEMBRANE PROTEIN TOLC"/>
    <property type="match status" value="1"/>
</dbReference>